<feature type="compositionally biased region" description="Polar residues" evidence="15">
    <location>
        <begin position="479"/>
        <end position="492"/>
    </location>
</feature>
<dbReference type="EMBL" id="JN420342">
    <property type="protein sequence ID" value="AMN10060.1"/>
    <property type="molecule type" value="Genomic_DNA"/>
</dbReference>
<keyword evidence="13" id="KW-0922">Interferon antiviral system evasion</keyword>
<evidence type="ECO:0000313" key="21">
    <source>
        <dbReference type="EMBL" id="AKG60096.1"/>
    </source>
</evidence>
<dbReference type="EMBL" id="KR011286">
    <property type="protein sequence ID" value="AKG60096.1"/>
    <property type="molecule type" value="Genomic_DNA"/>
</dbReference>
<dbReference type="EMBL" id="KX265036">
    <property type="protein sequence ID" value="ANN85011.1"/>
    <property type="molecule type" value="Genomic_DNA"/>
</dbReference>
<feature type="region of interest" description="Disordered" evidence="15">
    <location>
        <begin position="110"/>
        <end position="135"/>
    </location>
</feature>
<reference evidence="24" key="5">
    <citation type="submission" date="2016-03" db="EMBL/GenBank/DDBJ databases">
        <authorList>
            <person name="Ploux O."/>
        </authorList>
    </citation>
    <scope>NUCLEOTIDE SEQUENCE</scope>
    <source>
        <strain evidence="24">OD4</strain>
    </source>
</reference>
<dbReference type="InterPro" id="IPR006086">
    <property type="entry name" value="XPG-I_dom"/>
</dbReference>
<comment type="subcellular location">
    <subcellularLocation>
        <location evidence="1">Virion</location>
    </subcellularLocation>
</comment>
<evidence type="ECO:0000256" key="11">
    <source>
        <dbReference type="ARBA" id="ARBA00022995"/>
    </source>
</evidence>
<reference evidence="23" key="2">
    <citation type="journal article" date="2015" name="J. Virol.">
        <title>Genomic, phylogenetic, and recombinational characterization of herpes simplex virus 2 strains.</title>
        <authorList>
            <person name="Kolb A.W."/>
            <person name="Larsen I.V."/>
            <person name="Cuellar J.A."/>
            <person name="Brandt C.R."/>
        </authorList>
    </citation>
    <scope>NUCLEOTIDE SEQUENCE</scope>
    <source>
        <strain evidence="23">81L</strain>
    </source>
</reference>
<evidence type="ECO:0000256" key="9">
    <source>
        <dbReference type="ARBA" id="ARBA00022884"/>
    </source>
</evidence>
<reference evidence="25" key="4">
    <citation type="journal article" date="2016" name="J. Virol.">
        <title>Mapping Murine Corneal Neovascularization and Weight Loss Virulence Determinants in the HSV-1 Genome and the Detection of an Epistatic Interaction between the UL and IRS/US Regions.</title>
        <authorList>
            <person name="Lee K."/>
            <person name="Kolb A."/>
            <person name="Larsen I.V."/>
            <person name="Craven M."/>
            <person name="Brandt C.R."/>
        </authorList>
    </citation>
    <scope>NUCLEOTIDE SEQUENCE</scope>
    <source>
        <strain evidence="27">20-14-18</strain>
        <strain evidence="31">20-14-2</strain>
        <strain evidence="30">914-A3</strain>
        <strain evidence="26">914-D2</strain>
        <strain evidence="25">914-O2</strain>
        <strain evidence="28">914-Y2</strain>
        <strain evidence="29">914-Z</strain>
    </source>
</reference>
<sequence>MGLFGMMKFAHTHHLVKRRGLGAPAGYFTPIAVDLWNVMYTLVVKYQRRYPSYDREAITLHCLCRLLKVFTQKSLFPIFVTDRGVNCMEPVVFGAKAILARTTAQCRTDEEASDVDASPPPSPITDSRPSSAFSNMRRRGTSLASGTRGTAGSGAALPSAAPSKPALRLAHLFCIRVLRALGYAYINSGQLEADDACANLYHTNTVAYVYTTDTDLLLMGCDIVLDISACYIPTINCRDILKYFKMSYPQFLALFVRCHTDLHPNNTYASVEDVLRECHWTPPSRSQTRRAIRREHTSSRSTETRPPLPPAAGGTETRVSWTEILTQQIAGGYEDDEDLPLDPRDVTGGHPGPRSSSSEILTPPELVQVPNAQLLEEHRSYVANRRRHVIHDAPESLDWLPDPMTITELVEHRYIKYVISLIGPKERGPWTLLKRLPIYQDIRDENLARSIVTRHITAPDIADRFLEQLRTQAPHPRSTRTSWPNSGTSSPNVRRARLSPNKRPTNKIMVSYARRIWTDLVTAFCAAFYPLPPPRP</sequence>
<evidence type="ECO:0000256" key="2">
    <source>
        <dbReference type="ARBA" id="ARBA00009669"/>
    </source>
</evidence>
<protein>
    <recommendedName>
        <fullName evidence="4">Virion host shutoff protein</fullName>
    </recommendedName>
</protein>
<keyword evidence="12" id="KW-1262">Eukaryotic host gene expression shutoff by virus</keyword>
<feature type="region of interest" description="Disordered" evidence="15">
    <location>
        <begin position="142"/>
        <end position="161"/>
    </location>
</feature>
<evidence type="ECO:0000256" key="5">
    <source>
        <dbReference type="ARBA" id="ARBA00022557"/>
    </source>
</evidence>
<evidence type="ECO:0000313" key="17">
    <source>
        <dbReference type="EMBL" id="AKG59296.1"/>
    </source>
</evidence>
<keyword evidence="9" id="KW-0694">RNA-binding</keyword>
<dbReference type="EMBL" id="KX265040">
    <property type="protein sequence ID" value="ANN85316.1"/>
    <property type="molecule type" value="Genomic_DNA"/>
</dbReference>
<dbReference type="Pfam" id="PF00867">
    <property type="entry name" value="XPG_I"/>
    <property type="match status" value="1"/>
</dbReference>
<comment type="subunit">
    <text evidence="3">Interacts with human EIF4H, EIF4A1 and EIF4A2; interaction with eIF4AI and EIF4A2 presumably allows Vhs protein to associate with the eIF4F cap-binding complex.</text>
</comment>
<evidence type="ECO:0000313" key="30">
    <source>
        <dbReference type="EMBL" id="ANN85316.1"/>
    </source>
</evidence>
<feature type="domain" description="XPG-I" evidence="16">
    <location>
        <begin position="191"/>
        <end position="261"/>
    </location>
</feature>
<keyword evidence="7" id="KW-1132">Decay of host mRNAs by virus</keyword>
<evidence type="ECO:0000256" key="4">
    <source>
        <dbReference type="ARBA" id="ARBA00018606"/>
    </source>
</evidence>
<dbReference type="EMBL" id="KR011281">
    <property type="protein sequence ID" value="AKG59733.1"/>
    <property type="molecule type" value="Genomic_DNA"/>
</dbReference>
<evidence type="ECO:0000256" key="6">
    <source>
        <dbReference type="ARBA" id="ARBA00022581"/>
    </source>
</evidence>
<organismHost>
    <name type="scientific">Homo sapiens</name>
    <name type="common">Human</name>
    <dbReference type="NCBI Taxonomy" id="9606"/>
</organismHost>
<gene>
    <name evidence="22" type="primary">UL41</name>
</gene>
<evidence type="ECO:0000256" key="10">
    <source>
        <dbReference type="ARBA" id="ARBA00022921"/>
    </source>
</evidence>
<dbReference type="EMBL" id="KX265022">
    <property type="protein sequence ID" value="ANN83939.1"/>
    <property type="molecule type" value="Genomic_DNA"/>
</dbReference>
<evidence type="ECO:0000313" key="23">
    <source>
        <dbReference type="EMBL" id="AKH80514.1"/>
    </source>
</evidence>
<accession>A0A0F7GU77</accession>
<dbReference type="Gene3D" id="3.40.50.1010">
    <property type="entry name" value="5'-nuclease"/>
    <property type="match status" value="1"/>
</dbReference>
<feature type="region of interest" description="Disordered" evidence="15">
    <location>
        <begin position="472"/>
        <end position="501"/>
    </location>
</feature>
<keyword evidence="14" id="KW-0899">Viral immunoevasion</keyword>
<comment type="similarity">
    <text evidence="2">Belongs to the herpesviridae VHS protein family.</text>
</comment>
<evidence type="ECO:0000313" key="25">
    <source>
        <dbReference type="EMBL" id="ANN83939.1"/>
    </source>
</evidence>
<keyword evidence="8" id="KW-1090">Inhibition of host innate immune response by virus</keyword>
<name>A0A0F7GU77_HHV1</name>
<reference evidence="22" key="3">
    <citation type="journal article" date="2015" name="J. Virol.">
        <title>Recombination Analysis of Herpes Simplex Virus 1 Reveals a Bias toward GC Content and the Inverted Repeat Regions.</title>
        <authorList>
            <person name="Lee K."/>
            <person name="Kolb A.W."/>
            <person name="Sverchkov Y."/>
            <person name="Cuellar J.A."/>
            <person name="Craven M."/>
            <person name="Brandt C.R."/>
        </authorList>
    </citation>
    <scope>NUCLEOTIDE SEQUENCE</scope>
    <source>
        <strain evidence="22">12-12-2</strain>
        <strain evidence="21">12-12-67</strain>
        <strain evidence="17">34L</strain>
        <strain evidence="20">3M</strain>
        <strain evidence="18">57M</strain>
        <strain evidence="19">66S</strain>
    </source>
</reference>
<evidence type="ECO:0000256" key="12">
    <source>
        <dbReference type="ARBA" id="ARBA00023247"/>
    </source>
</evidence>
<dbReference type="EMBL" id="KR011282">
    <property type="protein sequence ID" value="AKG59804.1"/>
    <property type="molecule type" value="Genomic_DNA"/>
</dbReference>
<keyword evidence="10" id="KW-0426">Late protein</keyword>
<keyword evidence="5" id="KW-1192">Host mRNA suppression by virus</keyword>
<evidence type="ECO:0000256" key="13">
    <source>
        <dbReference type="ARBA" id="ARBA00023258"/>
    </source>
</evidence>
<dbReference type="EMBL" id="KR011276">
    <property type="protein sequence ID" value="AKG59369.1"/>
    <property type="molecule type" value="Genomic_DNA"/>
</dbReference>
<dbReference type="EMBL" id="KR052508">
    <property type="protein sequence ID" value="AKH80514.1"/>
    <property type="molecule type" value="Genomic_DNA"/>
</dbReference>
<dbReference type="EMBL" id="KX265035">
    <property type="protein sequence ID" value="ANN84935.1"/>
    <property type="molecule type" value="Genomic_DNA"/>
</dbReference>
<reference evidence="24" key="1">
    <citation type="journal article" date="2011" name="Invest. Ophthalmol. Vis. Sci.">
        <title>Multiplex sequencing of seven ocular herpes simplex virus type-1 genomes: phylogeny, sequence variability, and SNP distribution.</title>
        <authorList>
            <person name="Kolb A.W."/>
            <person name="Adams M."/>
            <person name="Cabot E.L."/>
            <person name="Craven M."/>
            <person name="Brandt C.R."/>
        </authorList>
    </citation>
    <scope>NUCLEOTIDE SEQUENCE</scope>
    <source>
        <strain evidence="24">OD4</strain>
    </source>
</reference>
<evidence type="ECO:0000256" key="8">
    <source>
        <dbReference type="ARBA" id="ARBA00022632"/>
    </source>
</evidence>
<evidence type="ECO:0000313" key="24">
    <source>
        <dbReference type="EMBL" id="AMN10060.1"/>
    </source>
</evidence>
<dbReference type="EMBL" id="KX265045">
    <property type="protein sequence ID" value="ANN85700.1"/>
    <property type="molecule type" value="Genomic_DNA"/>
</dbReference>
<evidence type="ECO:0000259" key="16">
    <source>
        <dbReference type="Pfam" id="PF00867"/>
    </source>
</evidence>
<evidence type="ECO:0000313" key="27">
    <source>
        <dbReference type="EMBL" id="ANN84552.1"/>
    </source>
</evidence>
<dbReference type="EMBL" id="KX265030">
    <property type="protein sequence ID" value="ANN84552.1"/>
    <property type="molecule type" value="Genomic_DNA"/>
</dbReference>
<evidence type="ECO:0000313" key="28">
    <source>
        <dbReference type="EMBL" id="ANN84935.1"/>
    </source>
</evidence>
<organism evidence="22">
    <name type="scientific">Human herpesvirus 1</name>
    <name type="common">HHV-1</name>
    <name type="synonym">Human herpes simplex virus 1</name>
    <dbReference type="NCBI Taxonomy" id="10298"/>
    <lineage>
        <taxon>Viruses</taxon>
        <taxon>Duplodnaviria</taxon>
        <taxon>Heunggongvirae</taxon>
        <taxon>Peploviricota</taxon>
        <taxon>Herviviricetes</taxon>
        <taxon>Herpesvirales</taxon>
        <taxon>Orthoherpesviridae</taxon>
        <taxon>Alphaherpesvirinae</taxon>
        <taxon>Simplexvirus</taxon>
        <taxon>Simplexvirus humanalpha1</taxon>
    </lineage>
</organism>
<evidence type="ECO:0000256" key="1">
    <source>
        <dbReference type="ARBA" id="ARBA00004328"/>
    </source>
</evidence>
<evidence type="ECO:0000313" key="26">
    <source>
        <dbReference type="EMBL" id="ANN84246.1"/>
    </source>
</evidence>
<evidence type="ECO:0000256" key="15">
    <source>
        <dbReference type="SAM" id="MobiDB-lite"/>
    </source>
</evidence>
<feature type="region of interest" description="Disordered" evidence="15">
    <location>
        <begin position="285"/>
        <end position="319"/>
    </location>
</feature>
<feature type="compositionally biased region" description="Polar residues" evidence="15">
    <location>
        <begin position="124"/>
        <end position="134"/>
    </location>
</feature>
<evidence type="ECO:0000313" key="18">
    <source>
        <dbReference type="EMBL" id="AKG59369.1"/>
    </source>
</evidence>
<proteinExistence type="inferred from homology"/>
<dbReference type="EMBL" id="KX265026">
    <property type="protein sequence ID" value="ANN84246.1"/>
    <property type="molecule type" value="Genomic_DNA"/>
</dbReference>
<dbReference type="GO" id="GO:0039657">
    <property type="term" value="P:symbiont-mediated suppression of host gene expression"/>
    <property type="evidence" value="ECO:0007669"/>
    <property type="project" value="UniProtKB-KW"/>
</dbReference>
<dbReference type="GO" id="GO:0004518">
    <property type="term" value="F:nuclease activity"/>
    <property type="evidence" value="ECO:0007669"/>
    <property type="project" value="InterPro"/>
</dbReference>
<keyword evidence="6" id="KW-0945">Host-virus interaction</keyword>
<dbReference type="GO" id="GO:0039595">
    <property type="term" value="P:symbiont-mediated degradation of host mRNA"/>
    <property type="evidence" value="ECO:0007669"/>
    <property type="project" value="UniProtKB-KW"/>
</dbReference>
<evidence type="ECO:0000313" key="31">
    <source>
        <dbReference type="EMBL" id="ANN85700.1"/>
    </source>
</evidence>
<evidence type="ECO:0000313" key="20">
    <source>
        <dbReference type="EMBL" id="AKG59804.1"/>
    </source>
</evidence>
<dbReference type="GO" id="GO:0052170">
    <property type="term" value="P:symbiont-mediated suppression of host innate immune response"/>
    <property type="evidence" value="ECO:0007669"/>
    <property type="project" value="UniProtKB-KW"/>
</dbReference>
<evidence type="ECO:0000313" key="22">
    <source>
        <dbReference type="EMBL" id="AKG60956.1"/>
    </source>
</evidence>
<dbReference type="GO" id="GO:0003723">
    <property type="term" value="F:RNA binding"/>
    <property type="evidence" value="ECO:0007669"/>
    <property type="project" value="UniProtKB-KW"/>
</dbReference>
<evidence type="ECO:0000256" key="7">
    <source>
        <dbReference type="ARBA" id="ARBA00022616"/>
    </source>
</evidence>
<evidence type="ECO:0000313" key="29">
    <source>
        <dbReference type="EMBL" id="ANN85011.1"/>
    </source>
</evidence>
<keyword evidence="11" id="KW-1190">Host gene expression shutoff by virus</keyword>
<dbReference type="InterPro" id="IPR029060">
    <property type="entry name" value="PIN-like_dom_sf"/>
</dbReference>
<evidence type="ECO:0000256" key="3">
    <source>
        <dbReference type="ARBA" id="ARBA00011134"/>
    </source>
</evidence>
<feature type="region of interest" description="Disordered" evidence="15">
    <location>
        <begin position="332"/>
        <end position="364"/>
    </location>
</feature>
<evidence type="ECO:0000313" key="19">
    <source>
        <dbReference type="EMBL" id="AKG59733.1"/>
    </source>
</evidence>
<dbReference type="SUPFAM" id="SSF88723">
    <property type="entry name" value="PIN domain-like"/>
    <property type="match status" value="1"/>
</dbReference>
<dbReference type="EMBL" id="KR011298">
    <property type="protein sequence ID" value="AKG60956.1"/>
    <property type="molecule type" value="Genomic_DNA"/>
</dbReference>
<dbReference type="EMBL" id="KR011275">
    <property type="protein sequence ID" value="AKG59296.1"/>
    <property type="molecule type" value="Genomic_DNA"/>
</dbReference>
<evidence type="ECO:0000256" key="14">
    <source>
        <dbReference type="ARBA" id="ARBA00023280"/>
    </source>
</evidence>